<evidence type="ECO:0000259" key="2">
    <source>
        <dbReference type="Pfam" id="PF03432"/>
    </source>
</evidence>
<protein>
    <submittedName>
        <fullName evidence="3">Relaxase/mobilization nuclease domain-containing protein</fullName>
    </submittedName>
</protein>
<feature type="region of interest" description="Disordered" evidence="1">
    <location>
        <begin position="575"/>
        <end position="602"/>
    </location>
</feature>
<reference evidence="3" key="1">
    <citation type="submission" date="2022-10" db="EMBL/GenBank/DDBJ databases">
        <authorList>
            <person name="Yu W.X."/>
        </authorList>
    </citation>
    <scope>NUCLEOTIDE SEQUENCE</scope>
    <source>
        <strain evidence="3">AAT</strain>
    </source>
</reference>
<evidence type="ECO:0000256" key="1">
    <source>
        <dbReference type="SAM" id="MobiDB-lite"/>
    </source>
</evidence>
<dbReference type="RefSeq" id="WP_301192953.1">
    <property type="nucleotide sequence ID" value="NZ_JAPDPJ010000106.1"/>
</dbReference>
<dbReference type="InterPro" id="IPR005094">
    <property type="entry name" value="Endonuclease_MobA/VirD2"/>
</dbReference>
<organism evidence="3 4">
    <name type="scientific">Plebeiibacterium sediminum</name>
    <dbReference type="NCBI Taxonomy" id="2992112"/>
    <lineage>
        <taxon>Bacteria</taxon>
        <taxon>Pseudomonadati</taxon>
        <taxon>Bacteroidota</taxon>
        <taxon>Bacteroidia</taxon>
        <taxon>Marinilabiliales</taxon>
        <taxon>Marinilabiliaceae</taxon>
        <taxon>Plebeiibacterium</taxon>
    </lineage>
</organism>
<dbReference type="Pfam" id="PF03432">
    <property type="entry name" value="Relaxase"/>
    <property type="match status" value="1"/>
</dbReference>
<keyword evidence="4" id="KW-1185">Reference proteome</keyword>
<sequence length="602" mass="70482">MIGKISKGSDFGGILRYILQIEKGYFMNSNMLVDTTKAGNNLAKDLAQQFRENLQDLKSKAKSPVFHLAVSLPKENKLDDYTFSKIGEEYLGKLGFKINVNAEGQNQFVMARHNDTEHEHIHIVASRVGSDGSYVDLHKDFKKINEISRELEIKYGLKVVTNRKLDIIKPSLKEIKMEERKHQKGEKYITPRKELIKKIDNSLMLGGGKRTLQGMVFSLKKQGVNVRFNTSKDQSKIKGISFSIKRGEENFIFKGSSLGKKYSWNNIKKAIDYNEKRDAKVVQFVIDESEKTNTFNLPDKEKSKIKEDFETILNDFSTKNFIKIENKNYRDKYISFTNSELNSLKKMNEEWKNNTKDLSPIKHYEKAFRQHYFKSYIRDLNEFYKRPIEYRKKDIEESNLQKQGLKNNLKQYMDKSGFSYSDQLDKSIDALRFTNKDNVELKDLNNEWKKGNHSTNPMEYFKDRYILHVDYYYQELKKSLDRLDNKHHINSKSEYDKLLKICEDSNFDNKLPNALKAFERELEKGNNPDLLKYVSERIEDNNNQIRNVYGEKNQFESQTTDTINSPLFDNIAKGVSLSSGSGGQYQEEPPKRKIRRKNNPRL</sequence>
<feature type="domain" description="MobA/VirD2-like nuclease" evidence="2">
    <location>
        <begin position="36"/>
        <end position="157"/>
    </location>
</feature>
<accession>A0AAE3M991</accession>
<name>A0AAE3M991_9BACT</name>
<dbReference type="EMBL" id="JAPDPJ010000106">
    <property type="protein sequence ID" value="MCW3789398.1"/>
    <property type="molecule type" value="Genomic_DNA"/>
</dbReference>
<feature type="compositionally biased region" description="Basic residues" evidence="1">
    <location>
        <begin position="592"/>
        <end position="602"/>
    </location>
</feature>
<dbReference type="Proteomes" id="UP001209229">
    <property type="component" value="Unassembled WGS sequence"/>
</dbReference>
<evidence type="ECO:0000313" key="4">
    <source>
        <dbReference type="Proteomes" id="UP001209229"/>
    </source>
</evidence>
<proteinExistence type="predicted"/>
<evidence type="ECO:0000313" key="3">
    <source>
        <dbReference type="EMBL" id="MCW3789398.1"/>
    </source>
</evidence>
<comment type="caution">
    <text evidence="3">The sequence shown here is derived from an EMBL/GenBank/DDBJ whole genome shotgun (WGS) entry which is preliminary data.</text>
</comment>
<gene>
    <name evidence="3" type="ORF">OM075_23245</name>
</gene>
<dbReference type="AlphaFoldDB" id="A0AAE3M991"/>